<evidence type="ECO:0000256" key="4">
    <source>
        <dbReference type="ARBA" id="ARBA00013081"/>
    </source>
</evidence>
<comment type="similarity">
    <text evidence="3 12">Belongs to the PP2C family.</text>
</comment>
<keyword evidence="5" id="KW-0479">Metal-binding</keyword>
<dbReference type="EC" id="3.1.3.16" evidence="4"/>
<dbReference type="Pfam" id="PF00481">
    <property type="entry name" value="PP2C"/>
    <property type="match status" value="1"/>
</dbReference>
<dbReference type="SUPFAM" id="SSF81606">
    <property type="entry name" value="PP2C-like"/>
    <property type="match status" value="1"/>
</dbReference>
<comment type="cofactor">
    <cofactor evidence="1">
        <name>Mn(2+)</name>
        <dbReference type="ChEBI" id="CHEBI:29035"/>
    </cofactor>
</comment>
<dbReference type="PANTHER" id="PTHR13832">
    <property type="entry name" value="PROTEIN PHOSPHATASE 2C"/>
    <property type="match status" value="1"/>
</dbReference>
<evidence type="ECO:0000256" key="1">
    <source>
        <dbReference type="ARBA" id="ARBA00001936"/>
    </source>
</evidence>
<feature type="domain" description="PPM-type phosphatase" evidence="14">
    <location>
        <begin position="119"/>
        <end position="370"/>
    </location>
</feature>
<comment type="catalytic activity">
    <reaction evidence="11">
        <text>O-phospho-L-threonyl-[protein] + H2O = L-threonyl-[protein] + phosphate</text>
        <dbReference type="Rhea" id="RHEA:47004"/>
        <dbReference type="Rhea" id="RHEA-COMP:11060"/>
        <dbReference type="Rhea" id="RHEA-COMP:11605"/>
        <dbReference type="ChEBI" id="CHEBI:15377"/>
        <dbReference type="ChEBI" id="CHEBI:30013"/>
        <dbReference type="ChEBI" id="CHEBI:43474"/>
        <dbReference type="ChEBI" id="CHEBI:61977"/>
        <dbReference type="EC" id="3.1.3.16"/>
    </reaction>
</comment>
<evidence type="ECO:0000256" key="5">
    <source>
        <dbReference type="ARBA" id="ARBA00022723"/>
    </source>
</evidence>
<evidence type="ECO:0000256" key="11">
    <source>
        <dbReference type="ARBA" id="ARBA00048336"/>
    </source>
</evidence>
<gene>
    <name evidence="15" type="ORF">Ccrd_003853</name>
</gene>
<organism evidence="15 16">
    <name type="scientific">Cynara cardunculus var. scolymus</name>
    <name type="common">Globe artichoke</name>
    <name type="synonym">Cynara scolymus</name>
    <dbReference type="NCBI Taxonomy" id="59895"/>
    <lineage>
        <taxon>Eukaryota</taxon>
        <taxon>Viridiplantae</taxon>
        <taxon>Streptophyta</taxon>
        <taxon>Embryophyta</taxon>
        <taxon>Tracheophyta</taxon>
        <taxon>Spermatophyta</taxon>
        <taxon>Magnoliopsida</taxon>
        <taxon>eudicotyledons</taxon>
        <taxon>Gunneridae</taxon>
        <taxon>Pentapetalae</taxon>
        <taxon>asterids</taxon>
        <taxon>campanulids</taxon>
        <taxon>Asterales</taxon>
        <taxon>Asteraceae</taxon>
        <taxon>Carduoideae</taxon>
        <taxon>Cardueae</taxon>
        <taxon>Carduinae</taxon>
        <taxon>Cynara</taxon>
    </lineage>
</organism>
<dbReference type="EMBL" id="LEKV01004570">
    <property type="protein sequence ID" value="KVH94117.1"/>
    <property type="molecule type" value="Genomic_DNA"/>
</dbReference>
<dbReference type="GO" id="GO:0004722">
    <property type="term" value="F:protein serine/threonine phosphatase activity"/>
    <property type="evidence" value="ECO:0007669"/>
    <property type="project" value="UniProtKB-EC"/>
</dbReference>
<keyword evidence="8 12" id="KW-0904">Protein phosphatase</keyword>
<dbReference type="CDD" id="cd00143">
    <property type="entry name" value="PP2Cc"/>
    <property type="match status" value="1"/>
</dbReference>
<dbReference type="Gramene" id="KVH94117">
    <property type="protein sequence ID" value="KVH94117"/>
    <property type="gene ID" value="Ccrd_003853"/>
</dbReference>
<dbReference type="Proteomes" id="UP000243975">
    <property type="component" value="Unassembled WGS sequence"/>
</dbReference>
<keyword evidence="6 12" id="KW-0378">Hydrolase</keyword>
<evidence type="ECO:0000256" key="7">
    <source>
        <dbReference type="ARBA" id="ARBA00022842"/>
    </source>
</evidence>
<evidence type="ECO:0000259" key="14">
    <source>
        <dbReference type="PROSITE" id="PS51746"/>
    </source>
</evidence>
<dbReference type="Gene3D" id="3.60.40.10">
    <property type="entry name" value="PPM-type phosphatase domain"/>
    <property type="match status" value="1"/>
</dbReference>
<keyword evidence="7" id="KW-0460">Magnesium</keyword>
<dbReference type="FunFam" id="3.60.40.10:FF:000044">
    <property type="entry name" value="probable protein phosphatase 2C 25"/>
    <property type="match status" value="1"/>
</dbReference>
<keyword evidence="16" id="KW-1185">Reference proteome</keyword>
<comment type="cofactor">
    <cofactor evidence="2">
        <name>Mg(2+)</name>
        <dbReference type="ChEBI" id="CHEBI:18420"/>
    </cofactor>
</comment>
<evidence type="ECO:0000256" key="2">
    <source>
        <dbReference type="ARBA" id="ARBA00001946"/>
    </source>
</evidence>
<dbReference type="PROSITE" id="PS51746">
    <property type="entry name" value="PPM_2"/>
    <property type="match status" value="1"/>
</dbReference>
<evidence type="ECO:0000313" key="16">
    <source>
        <dbReference type="Proteomes" id="UP000243975"/>
    </source>
</evidence>
<dbReference type="InterPro" id="IPR000222">
    <property type="entry name" value="PP2C_BS"/>
</dbReference>
<dbReference type="SMART" id="SM00331">
    <property type="entry name" value="PP2C_SIG"/>
    <property type="match status" value="1"/>
</dbReference>
<name>A0A118JVI4_CYNCS</name>
<evidence type="ECO:0000256" key="12">
    <source>
        <dbReference type="RuleBase" id="RU003465"/>
    </source>
</evidence>
<dbReference type="SMART" id="SM00332">
    <property type="entry name" value="PP2Cc"/>
    <property type="match status" value="1"/>
</dbReference>
<dbReference type="InterPro" id="IPR001932">
    <property type="entry name" value="PPM-type_phosphatase-like_dom"/>
</dbReference>
<dbReference type="PANTHER" id="PTHR13832:SF777">
    <property type="entry name" value="PROTEIN-SERINE_THREONINE PHOSPHATASE"/>
    <property type="match status" value="1"/>
</dbReference>
<protein>
    <recommendedName>
        <fullName evidence="4">protein-serine/threonine phosphatase</fullName>
        <ecNumber evidence="4">3.1.3.16</ecNumber>
    </recommendedName>
</protein>
<comment type="catalytic activity">
    <reaction evidence="10">
        <text>O-phospho-L-seryl-[protein] + H2O = L-seryl-[protein] + phosphate</text>
        <dbReference type="Rhea" id="RHEA:20629"/>
        <dbReference type="Rhea" id="RHEA-COMP:9863"/>
        <dbReference type="Rhea" id="RHEA-COMP:11604"/>
        <dbReference type="ChEBI" id="CHEBI:15377"/>
        <dbReference type="ChEBI" id="CHEBI:29999"/>
        <dbReference type="ChEBI" id="CHEBI:43474"/>
        <dbReference type="ChEBI" id="CHEBI:83421"/>
        <dbReference type="EC" id="3.1.3.16"/>
    </reaction>
</comment>
<dbReference type="InterPro" id="IPR015655">
    <property type="entry name" value="PP2C"/>
</dbReference>
<reference evidence="15 16" key="1">
    <citation type="journal article" date="2016" name="Sci. Rep.">
        <title>The genome sequence of the outbreeding globe artichoke constructed de novo incorporating a phase-aware low-pass sequencing strategy of F1 progeny.</title>
        <authorList>
            <person name="Scaglione D."/>
            <person name="Reyes-Chin-Wo S."/>
            <person name="Acquadro A."/>
            <person name="Froenicke L."/>
            <person name="Portis E."/>
            <person name="Beitel C."/>
            <person name="Tirone M."/>
            <person name="Mauro R."/>
            <person name="Lo Monaco A."/>
            <person name="Mauromicale G."/>
            <person name="Faccioli P."/>
            <person name="Cattivelli L."/>
            <person name="Rieseberg L."/>
            <person name="Michelmore R."/>
            <person name="Lanteri S."/>
        </authorList>
    </citation>
    <scope>NUCLEOTIDE SEQUENCE [LARGE SCALE GENOMIC DNA]</scope>
    <source>
        <strain evidence="15">2C</strain>
    </source>
</reference>
<keyword evidence="9" id="KW-0464">Manganese</keyword>
<evidence type="ECO:0000256" key="9">
    <source>
        <dbReference type="ARBA" id="ARBA00023211"/>
    </source>
</evidence>
<evidence type="ECO:0000256" key="6">
    <source>
        <dbReference type="ARBA" id="ARBA00022801"/>
    </source>
</evidence>
<dbReference type="GO" id="GO:0046872">
    <property type="term" value="F:metal ion binding"/>
    <property type="evidence" value="ECO:0007669"/>
    <property type="project" value="UniProtKB-KW"/>
</dbReference>
<evidence type="ECO:0000256" key="13">
    <source>
        <dbReference type="SAM" id="MobiDB-lite"/>
    </source>
</evidence>
<proteinExistence type="inferred from homology"/>
<accession>A0A118JVI4</accession>
<dbReference type="OrthoDB" id="10264738at2759"/>
<evidence type="ECO:0000313" key="15">
    <source>
        <dbReference type="EMBL" id="KVH94117.1"/>
    </source>
</evidence>
<dbReference type="AlphaFoldDB" id="A0A118JVI4"/>
<evidence type="ECO:0000256" key="10">
    <source>
        <dbReference type="ARBA" id="ARBA00047761"/>
    </source>
</evidence>
<comment type="caution">
    <text evidence="15">The sequence shown here is derived from an EMBL/GenBank/DDBJ whole genome shotgun (WGS) entry which is preliminary data.</text>
</comment>
<dbReference type="OMA" id="MKRSVIM"/>
<feature type="region of interest" description="Disordered" evidence="13">
    <location>
        <begin position="58"/>
        <end position="81"/>
    </location>
</feature>
<evidence type="ECO:0000256" key="8">
    <source>
        <dbReference type="ARBA" id="ARBA00022912"/>
    </source>
</evidence>
<dbReference type="InterPro" id="IPR036457">
    <property type="entry name" value="PPM-type-like_dom_sf"/>
</dbReference>
<evidence type="ECO:0000256" key="3">
    <source>
        <dbReference type="ARBA" id="ARBA00006702"/>
    </source>
</evidence>
<sequence>MITVAIPNSPVFSPSSRVTSSIYCKSSPESLVLTHSPSSSFSSPSPAFKFRLQKPLPPASGLVRDSNDGGPSTSPTLSKRKRPTKLAIPVAPFSFSGRGTPPATTVEDRWKEVEVDGDGYSVYCKRGKRDAMEDRFKAVVEFNGQHKQAFFGVFDGHGGWKAAEFAAENLDKNILNEVEKRGEIEIIEAIKQGYMNTDSEFLDQDHRGGSCCLTAIIRDSNLVVSNAGDCRAVVSSGGVAMSLTTDHRPSRPEEKLRIESLGGYVYCSHGVPRVLGSLAVSRGIGDRTLKQWITSEPETKILKIVPEFEFMIMASDGLWDKVGNQEAIDLARPFCVGNDKLEPLLACKKLIELSASRGSNDDASVIIVQLQRFCS</sequence>
<dbReference type="GO" id="GO:0009738">
    <property type="term" value="P:abscisic acid-activated signaling pathway"/>
    <property type="evidence" value="ECO:0007669"/>
    <property type="project" value="UniProtKB-ARBA"/>
</dbReference>
<dbReference type="PROSITE" id="PS01032">
    <property type="entry name" value="PPM_1"/>
    <property type="match status" value="1"/>
</dbReference>